<evidence type="ECO:0000256" key="5">
    <source>
        <dbReference type="ARBA" id="ARBA00022737"/>
    </source>
</evidence>
<evidence type="ECO:0000256" key="1">
    <source>
        <dbReference type="ARBA" id="ARBA00004162"/>
    </source>
</evidence>
<keyword evidence="7 12" id="KW-0472">Membrane</keyword>
<dbReference type="InterPro" id="IPR007110">
    <property type="entry name" value="Ig-like_dom"/>
</dbReference>
<dbReference type="RefSeq" id="XP_023563720.1">
    <property type="nucleotide sequence ID" value="XM_023707952.1"/>
</dbReference>
<proteinExistence type="predicted"/>
<dbReference type="FunFam" id="2.60.40.10:FF:000049">
    <property type="entry name" value="Leukocyte immunoglobulin-like receptor subfamily B member 1"/>
    <property type="match status" value="2"/>
</dbReference>
<keyword evidence="5" id="KW-0677">Repeat</keyword>
<dbReference type="PANTHER" id="PTHR11738:SF179">
    <property type="entry name" value="LEUKOCYTE IMMUNOGLOBULIN-LIKE RECEPTOR SUBFAMILY A MEMBER 5"/>
    <property type="match status" value="1"/>
</dbReference>
<dbReference type="InterPro" id="IPR050412">
    <property type="entry name" value="Ig-like_Receptors_ImmuneReg"/>
</dbReference>
<keyword evidence="15" id="KW-1185">Reference proteome</keyword>
<evidence type="ECO:0000313" key="15">
    <source>
        <dbReference type="Proteomes" id="UP000515203"/>
    </source>
</evidence>
<name>A0A6P6DUM4_OCTDE</name>
<feature type="chain" id="PRO_5028288974" evidence="13">
    <location>
        <begin position="21"/>
        <end position="402"/>
    </location>
</feature>
<keyword evidence="4 13" id="KW-0732">Signal</keyword>
<dbReference type="SMART" id="SM00409">
    <property type="entry name" value="IG"/>
    <property type="match status" value="2"/>
</dbReference>
<keyword evidence="3 12" id="KW-0812">Transmembrane</keyword>
<gene>
    <name evidence="16" type="primary">LOC105740866</name>
</gene>
<evidence type="ECO:0000313" key="16">
    <source>
        <dbReference type="RefSeq" id="XP_023563720.1"/>
    </source>
</evidence>
<evidence type="ECO:0000256" key="10">
    <source>
        <dbReference type="ARBA" id="ARBA00023319"/>
    </source>
</evidence>
<feature type="signal peptide" evidence="13">
    <location>
        <begin position="1"/>
        <end position="20"/>
    </location>
</feature>
<dbReference type="Pfam" id="PF00047">
    <property type="entry name" value="ig"/>
    <property type="match status" value="1"/>
</dbReference>
<sequence>MMPKAPALLCLGLSLQLGLQGPAGTLPKPTLWAEPSSVILLGSSVSIWCQGILGSQKYRLYREGRWKTSALSVILNKAKFFIQSVRGDDAGRYRCYYSSSTRLSQHSEPLELVVAGVYSKPSLLALPGPVLTSGGNVTLQCGSQRKFDRFILTKEGRDTPAWTQNSQRLPNRLFQAVFHMGPVFPEHSWTFRCYGSDRSNPHVWSIPSDPVELLVSGSPGSSAQSLQDSSTGATEDSTHTLGPQLPSRRVPGSVPSVLHPGSLEALRPSWLSFLTQPSWCPETGTSSADISPGQGQGRNLNVLIWVLVAFFLLLALLVLLRLQHKSPHRKAGPSSAATSPEHFSSHQAADSEGPDGVIYAQLSIRAGEMSQHKMLAHGDLRRDRSFPQVHSSEDHGQPGHTA</sequence>
<dbReference type="CDD" id="cd16843">
    <property type="entry name" value="IgC2_D1_D2_LILR_KIR_like"/>
    <property type="match status" value="1"/>
</dbReference>
<keyword evidence="8" id="KW-1015">Disulfide bond</keyword>
<reference evidence="16" key="1">
    <citation type="submission" date="2025-08" db="UniProtKB">
        <authorList>
            <consortium name="RefSeq"/>
        </authorList>
    </citation>
    <scope>IDENTIFICATION</scope>
</reference>
<keyword evidence="9" id="KW-0325">Glycoprotein</keyword>
<dbReference type="GO" id="GO:0005886">
    <property type="term" value="C:plasma membrane"/>
    <property type="evidence" value="ECO:0007669"/>
    <property type="project" value="UniProtKB-SubCell"/>
</dbReference>
<dbReference type="InterPro" id="IPR013783">
    <property type="entry name" value="Ig-like_fold"/>
</dbReference>
<keyword evidence="2" id="KW-1003">Cell membrane</keyword>
<feature type="compositionally biased region" description="Polar residues" evidence="11">
    <location>
        <begin position="335"/>
        <end position="348"/>
    </location>
</feature>
<evidence type="ECO:0000256" key="2">
    <source>
        <dbReference type="ARBA" id="ARBA00022475"/>
    </source>
</evidence>
<dbReference type="SUPFAM" id="SSF48726">
    <property type="entry name" value="Immunoglobulin"/>
    <property type="match status" value="2"/>
</dbReference>
<evidence type="ECO:0000256" key="9">
    <source>
        <dbReference type="ARBA" id="ARBA00023180"/>
    </source>
</evidence>
<keyword evidence="10" id="KW-0393">Immunoglobulin domain</keyword>
<evidence type="ECO:0000256" key="6">
    <source>
        <dbReference type="ARBA" id="ARBA00022989"/>
    </source>
</evidence>
<dbReference type="PANTHER" id="PTHR11738">
    <property type="entry name" value="MHC CLASS I NK CELL RECEPTOR"/>
    <property type="match status" value="1"/>
</dbReference>
<dbReference type="InterPro" id="IPR003599">
    <property type="entry name" value="Ig_sub"/>
</dbReference>
<evidence type="ECO:0000256" key="8">
    <source>
        <dbReference type="ARBA" id="ARBA00023157"/>
    </source>
</evidence>
<evidence type="ECO:0000256" key="3">
    <source>
        <dbReference type="ARBA" id="ARBA00022692"/>
    </source>
</evidence>
<dbReference type="Proteomes" id="UP000515203">
    <property type="component" value="Unplaced"/>
</dbReference>
<evidence type="ECO:0000256" key="11">
    <source>
        <dbReference type="SAM" id="MobiDB-lite"/>
    </source>
</evidence>
<dbReference type="Pfam" id="PF13895">
    <property type="entry name" value="Ig_2"/>
    <property type="match status" value="1"/>
</dbReference>
<dbReference type="AlphaFoldDB" id="A0A6P6DUM4"/>
<evidence type="ECO:0000256" key="12">
    <source>
        <dbReference type="SAM" id="Phobius"/>
    </source>
</evidence>
<protein>
    <submittedName>
        <fullName evidence="16">Leukocyte immunoglobulin-like receptor subfamily A member 5</fullName>
    </submittedName>
</protein>
<organism evidence="15 16">
    <name type="scientific">Octodon degus</name>
    <name type="common">Degu</name>
    <name type="synonym">Sciurus degus</name>
    <dbReference type="NCBI Taxonomy" id="10160"/>
    <lineage>
        <taxon>Eukaryota</taxon>
        <taxon>Metazoa</taxon>
        <taxon>Chordata</taxon>
        <taxon>Craniata</taxon>
        <taxon>Vertebrata</taxon>
        <taxon>Euteleostomi</taxon>
        <taxon>Mammalia</taxon>
        <taxon>Eutheria</taxon>
        <taxon>Euarchontoglires</taxon>
        <taxon>Glires</taxon>
        <taxon>Rodentia</taxon>
        <taxon>Hystricomorpha</taxon>
        <taxon>Octodontidae</taxon>
        <taxon>Octodon</taxon>
    </lineage>
</organism>
<comment type="subcellular location">
    <subcellularLocation>
        <location evidence="1">Cell membrane</location>
        <topology evidence="1">Single-pass membrane protein</topology>
    </subcellularLocation>
</comment>
<keyword evidence="6 12" id="KW-1133">Transmembrane helix</keyword>
<feature type="compositionally biased region" description="Polar residues" evidence="11">
    <location>
        <begin position="218"/>
        <end position="241"/>
    </location>
</feature>
<evidence type="ECO:0000256" key="13">
    <source>
        <dbReference type="SAM" id="SignalP"/>
    </source>
</evidence>
<dbReference type="InParanoid" id="A0A6P6DUM4"/>
<feature type="region of interest" description="Disordered" evidence="11">
    <location>
        <begin position="215"/>
        <end position="256"/>
    </location>
</feature>
<evidence type="ECO:0000256" key="4">
    <source>
        <dbReference type="ARBA" id="ARBA00022729"/>
    </source>
</evidence>
<dbReference type="PROSITE" id="PS50835">
    <property type="entry name" value="IG_LIKE"/>
    <property type="match status" value="1"/>
</dbReference>
<dbReference type="GeneID" id="105740866"/>
<feature type="region of interest" description="Disordered" evidence="11">
    <location>
        <begin position="327"/>
        <end position="353"/>
    </location>
</feature>
<dbReference type="InterPro" id="IPR013151">
    <property type="entry name" value="Immunoglobulin_dom"/>
</dbReference>
<dbReference type="Gene3D" id="2.60.40.10">
    <property type="entry name" value="Immunoglobulins"/>
    <property type="match status" value="2"/>
</dbReference>
<dbReference type="OrthoDB" id="9808644at2759"/>
<accession>A0A6P6DUM4</accession>
<evidence type="ECO:0000256" key="7">
    <source>
        <dbReference type="ARBA" id="ARBA00023136"/>
    </source>
</evidence>
<dbReference type="GO" id="GO:0007166">
    <property type="term" value="P:cell surface receptor signaling pathway"/>
    <property type="evidence" value="ECO:0007669"/>
    <property type="project" value="UniProtKB-ARBA"/>
</dbReference>
<evidence type="ECO:0000259" key="14">
    <source>
        <dbReference type="PROSITE" id="PS50835"/>
    </source>
</evidence>
<dbReference type="GO" id="GO:0002764">
    <property type="term" value="P:immune response-regulating signaling pathway"/>
    <property type="evidence" value="ECO:0007669"/>
    <property type="project" value="TreeGrafter"/>
</dbReference>
<dbReference type="InterPro" id="IPR036179">
    <property type="entry name" value="Ig-like_dom_sf"/>
</dbReference>
<feature type="region of interest" description="Disordered" evidence="11">
    <location>
        <begin position="383"/>
        <end position="402"/>
    </location>
</feature>
<feature type="transmembrane region" description="Helical" evidence="12">
    <location>
        <begin position="302"/>
        <end position="320"/>
    </location>
</feature>
<feature type="domain" description="Ig-like" evidence="14">
    <location>
        <begin position="27"/>
        <end position="111"/>
    </location>
</feature>